<evidence type="ECO:0000313" key="14">
    <source>
        <dbReference type="EMBL" id="RGO33809.1"/>
    </source>
</evidence>
<protein>
    <recommendedName>
        <fullName evidence="13">CRESS-DNA virus Rep endonuclease domain-containing protein</fullName>
    </recommendedName>
</protein>
<evidence type="ECO:0000256" key="12">
    <source>
        <dbReference type="ARBA" id="ARBA00023268"/>
    </source>
</evidence>
<dbReference type="GO" id="GO:0003723">
    <property type="term" value="F:RNA binding"/>
    <property type="evidence" value="ECO:0007669"/>
    <property type="project" value="InterPro"/>
</dbReference>
<dbReference type="GO" id="GO:0000166">
    <property type="term" value="F:nucleotide binding"/>
    <property type="evidence" value="ECO:0007669"/>
    <property type="project" value="UniProtKB-KW"/>
</dbReference>
<feature type="domain" description="CRESS-DNA virus Rep endonuclease" evidence="13">
    <location>
        <begin position="17"/>
        <end position="131"/>
    </location>
</feature>
<dbReference type="GO" id="GO:0006260">
    <property type="term" value="P:DNA replication"/>
    <property type="evidence" value="ECO:0007669"/>
    <property type="project" value="UniProtKB-KW"/>
</dbReference>
<dbReference type="GO" id="GO:0003724">
    <property type="term" value="F:RNA helicase activity"/>
    <property type="evidence" value="ECO:0007669"/>
    <property type="project" value="InterPro"/>
</dbReference>
<evidence type="ECO:0000313" key="15">
    <source>
        <dbReference type="Proteomes" id="UP000261285"/>
    </source>
</evidence>
<keyword evidence="9" id="KW-0378">Hydrolase</keyword>
<dbReference type="InterPro" id="IPR000605">
    <property type="entry name" value="Helicase_SF3_ssDNA/RNA_vir"/>
</dbReference>
<keyword evidence="4" id="KW-0235">DNA replication</keyword>
<evidence type="ECO:0000256" key="1">
    <source>
        <dbReference type="ARBA" id="ARBA00001936"/>
    </source>
</evidence>
<keyword evidence="6" id="KW-0479">Metal-binding</keyword>
<dbReference type="GO" id="GO:0046872">
    <property type="term" value="F:metal ion binding"/>
    <property type="evidence" value="ECO:0007669"/>
    <property type="project" value="UniProtKB-KW"/>
</dbReference>
<dbReference type="Proteomes" id="UP000261285">
    <property type="component" value="Unassembled WGS sequence"/>
</dbReference>
<comment type="cofactor">
    <cofactor evidence="1">
        <name>Mn(2+)</name>
        <dbReference type="ChEBI" id="CHEBI:29035"/>
    </cofactor>
</comment>
<dbReference type="InterPro" id="IPR049912">
    <property type="entry name" value="CRESS_DNA_REP"/>
</dbReference>
<keyword evidence="12" id="KW-0511">Multifunctional enzyme</keyword>
<keyword evidence="10" id="KW-0190">Covalent protein-DNA linkage</keyword>
<evidence type="ECO:0000256" key="8">
    <source>
        <dbReference type="ARBA" id="ARBA00022759"/>
    </source>
</evidence>
<organism evidence="14 15">
    <name type="scientific">Dorea longicatena</name>
    <dbReference type="NCBI Taxonomy" id="88431"/>
    <lineage>
        <taxon>Bacteria</taxon>
        <taxon>Bacillati</taxon>
        <taxon>Bacillota</taxon>
        <taxon>Clostridia</taxon>
        <taxon>Lachnospirales</taxon>
        <taxon>Lachnospiraceae</taxon>
        <taxon>Dorea</taxon>
    </lineage>
</organism>
<comment type="caution">
    <text evidence="14">The sequence shown here is derived from an EMBL/GenBank/DDBJ whole genome shotgun (WGS) entry which is preliminary data.</text>
</comment>
<evidence type="ECO:0000256" key="4">
    <source>
        <dbReference type="ARBA" id="ARBA00022705"/>
    </source>
</evidence>
<evidence type="ECO:0000256" key="7">
    <source>
        <dbReference type="ARBA" id="ARBA00022741"/>
    </source>
</evidence>
<keyword evidence="7" id="KW-0547">Nucleotide-binding</keyword>
<dbReference type="PROSITE" id="PS52020">
    <property type="entry name" value="CRESS_DNA_REP"/>
    <property type="match status" value="1"/>
</dbReference>
<sequence length="345" mass="40491">MFTSLHIMNKEGIKIKDTQSFMYQLTINAPMEKGWTHKHILDVLRGNFKTLVYVCMADEQGSCFHTHIFVVFASRVRFSMVKRYFEEAHIEKCKGSVSDNVNYVKKTGKWELDESKQEKKIEGTFEEYGAQPPDSKGKRSDMSELYQMILDNMTNAEILAQNQDYILNIEKIDKVRTTILTEKYKETVRLDLKVVYISGATGTGKTRFVLEQNGYSNVYRVTDYAHPFDSYNCQPVIAFEEFRSSMRISEMLLYCDIYPIELPARFSNKYACYNSVYILSNWSLEKQYAEVQREDKESWEAFLRRIHKVVIYSKDGSIKEYDSVRAYLDRDEFVEIDDDVKVPFD</sequence>
<evidence type="ECO:0000256" key="11">
    <source>
        <dbReference type="ARBA" id="ARBA00023125"/>
    </source>
</evidence>
<dbReference type="GO" id="GO:0016787">
    <property type="term" value="F:hydrolase activity"/>
    <property type="evidence" value="ECO:0007669"/>
    <property type="project" value="UniProtKB-KW"/>
</dbReference>
<dbReference type="EMBL" id="QSVN01000003">
    <property type="protein sequence ID" value="RGO33809.1"/>
    <property type="molecule type" value="Genomic_DNA"/>
</dbReference>
<gene>
    <name evidence="14" type="ORF">DXB16_04255</name>
</gene>
<dbReference type="GO" id="GO:0016779">
    <property type="term" value="F:nucleotidyltransferase activity"/>
    <property type="evidence" value="ECO:0007669"/>
    <property type="project" value="UniProtKB-KW"/>
</dbReference>
<evidence type="ECO:0000259" key="13">
    <source>
        <dbReference type="PROSITE" id="PS52020"/>
    </source>
</evidence>
<dbReference type="AlphaFoldDB" id="A0A3E5GHN0"/>
<dbReference type="Pfam" id="PF00910">
    <property type="entry name" value="RNA_helicase"/>
    <property type="match status" value="1"/>
</dbReference>
<evidence type="ECO:0000256" key="2">
    <source>
        <dbReference type="ARBA" id="ARBA00022679"/>
    </source>
</evidence>
<evidence type="ECO:0000256" key="3">
    <source>
        <dbReference type="ARBA" id="ARBA00022695"/>
    </source>
</evidence>
<evidence type="ECO:0000256" key="5">
    <source>
        <dbReference type="ARBA" id="ARBA00022722"/>
    </source>
</evidence>
<accession>A0A3E5GHN0</accession>
<evidence type="ECO:0000256" key="9">
    <source>
        <dbReference type="ARBA" id="ARBA00022801"/>
    </source>
</evidence>
<evidence type="ECO:0000256" key="10">
    <source>
        <dbReference type="ARBA" id="ARBA00023124"/>
    </source>
</evidence>
<name>A0A3E5GHN0_9FIRM</name>
<keyword evidence="8" id="KW-0255">Endonuclease</keyword>
<keyword evidence="2" id="KW-0808">Transferase</keyword>
<keyword evidence="11" id="KW-0238">DNA-binding</keyword>
<dbReference type="GO" id="GO:0003677">
    <property type="term" value="F:DNA binding"/>
    <property type="evidence" value="ECO:0007669"/>
    <property type="project" value="UniProtKB-KW"/>
</dbReference>
<evidence type="ECO:0000256" key="6">
    <source>
        <dbReference type="ARBA" id="ARBA00022723"/>
    </source>
</evidence>
<reference evidence="14 15" key="1">
    <citation type="submission" date="2018-08" db="EMBL/GenBank/DDBJ databases">
        <title>A genome reference for cultivated species of the human gut microbiota.</title>
        <authorList>
            <person name="Zou Y."/>
            <person name="Xue W."/>
            <person name="Luo G."/>
        </authorList>
    </citation>
    <scope>NUCLEOTIDE SEQUENCE [LARGE SCALE GENOMIC DNA]</scope>
    <source>
        <strain evidence="14 15">OM02-16</strain>
    </source>
</reference>
<dbReference type="Gene3D" id="3.40.1310.20">
    <property type="match status" value="1"/>
</dbReference>
<dbReference type="Pfam" id="PF02407">
    <property type="entry name" value="Viral_Rep"/>
    <property type="match status" value="1"/>
</dbReference>
<keyword evidence="3" id="KW-0548">Nucleotidyltransferase</keyword>
<keyword evidence="5" id="KW-0540">Nuclease</keyword>
<proteinExistence type="predicted"/>
<dbReference type="GO" id="GO:0004519">
    <property type="term" value="F:endonuclease activity"/>
    <property type="evidence" value="ECO:0007669"/>
    <property type="project" value="UniProtKB-KW"/>
</dbReference>